<dbReference type="RefSeq" id="WP_336352080.1">
    <property type="nucleotide sequence ID" value="NZ_JAZAQL010000005.1"/>
</dbReference>
<organism evidence="1 2">
    <name type="scientific">Halorubellus litoreus</name>
    <dbReference type="NCBI Taxonomy" id="755308"/>
    <lineage>
        <taxon>Archaea</taxon>
        <taxon>Methanobacteriati</taxon>
        <taxon>Methanobacteriota</taxon>
        <taxon>Stenosarchaea group</taxon>
        <taxon>Halobacteria</taxon>
        <taxon>Halobacteriales</taxon>
        <taxon>Halorubellaceae</taxon>
        <taxon>Halorubellus</taxon>
    </lineage>
</organism>
<dbReference type="AlphaFoldDB" id="A0ABD5VIA6"/>
<evidence type="ECO:0000313" key="1">
    <source>
        <dbReference type="EMBL" id="MFC6955144.1"/>
    </source>
</evidence>
<accession>A0ABD5VIA6</accession>
<comment type="caution">
    <text evidence="1">The sequence shown here is derived from an EMBL/GenBank/DDBJ whole genome shotgun (WGS) entry which is preliminary data.</text>
</comment>
<dbReference type="Gene3D" id="1.10.10.10">
    <property type="entry name" value="Winged helix-like DNA-binding domain superfamily/Winged helix DNA-binding domain"/>
    <property type="match status" value="1"/>
</dbReference>
<dbReference type="InterPro" id="IPR036390">
    <property type="entry name" value="WH_DNA-bd_sf"/>
</dbReference>
<dbReference type="EMBL" id="JBHSXN010000005">
    <property type="protein sequence ID" value="MFC6955144.1"/>
    <property type="molecule type" value="Genomic_DNA"/>
</dbReference>
<dbReference type="Proteomes" id="UP001596395">
    <property type="component" value="Unassembled WGS sequence"/>
</dbReference>
<evidence type="ECO:0000313" key="2">
    <source>
        <dbReference type="Proteomes" id="UP001596395"/>
    </source>
</evidence>
<gene>
    <name evidence="1" type="ORF">ACFQGB_19965</name>
</gene>
<proteinExistence type="predicted"/>
<reference evidence="1 2" key="1">
    <citation type="journal article" date="2019" name="Int. J. Syst. Evol. Microbiol.">
        <title>The Global Catalogue of Microorganisms (GCM) 10K type strain sequencing project: providing services to taxonomists for standard genome sequencing and annotation.</title>
        <authorList>
            <consortium name="The Broad Institute Genomics Platform"/>
            <consortium name="The Broad Institute Genome Sequencing Center for Infectious Disease"/>
            <person name="Wu L."/>
            <person name="Ma J."/>
        </authorList>
    </citation>
    <scope>NUCLEOTIDE SEQUENCE [LARGE SCALE GENOMIC DNA]</scope>
    <source>
        <strain evidence="1 2">GX26</strain>
    </source>
</reference>
<keyword evidence="2" id="KW-1185">Reference proteome</keyword>
<dbReference type="InterPro" id="IPR036388">
    <property type="entry name" value="WH-like_DNA-bd_sf"/>
</dbReference>
<sequence length="78" mass="8425">MTATTRARTDATPVVPESIESPQAKLVYVYLAQERDASVDDLADALGLRKLGLFDVISTLEADGHVERHGAERVSVTT</sequence>
<name>A0ABD5VIA6_9EURY</name>
<dbReference type="SUPFAM" id="SSF46785">
    <property type="entry name" value="Winged helix' DNA-binding domain"/>
    <property type="match status" value="1"/>
</dbReference>
<protein>
    <submittedName>
        <fullName evidence="1">TrmB family transcriptional regulator</fullName>
    </submittedName>
</protein>